<evidence type="ECO:0000256" key="3">
    <source>
        <dbReference type="ARBA" id="ARBA00022490"/>
    </source>
</evidence>
<dbReference type="InterPro" id="IPR017110">
    <property type="entry name" value="Stonin"/>
</dbReference>
<dbReference type="InterPro" id="IPR050431">
    <property type="entry name" value="Adaptor_comp_med_subunit"/>
</dbReference>
<dbReference type="PANTHER" id="PTHR10529">
    <property type="entry name" value="AP COMPLEX SUBUNIT MU"/>
    <property type="match status" value="1"/>
</dbReference>
<evidence type="ECO:0000259" key="6">
    <source>
        <dbReference type="PROSITE" id="PS51070"/>
    </source>
</evidence>
<keyword evidence="4 5" id="KW-0254">Endocytosis</keyword>
<feature type="domain" description="SHD" evidence="6">
    <location>
        <begin position="255"/>
        <end position="388"/>
    </location>
</feature>
<dbReference type="Gene3D" id="2.60.40.1170">
    <property type="entry name" value="Mu homology domain, subdomain B"/>
    <property type="match status" value="2"/>
</dbReference>
<dbReference type="InterPro" id="IPR028565">
    <property type="entry name" value="MHD"/>
</dbReference>
<dbReference type="PIRSF" id="PIRSF037099">
    <property type="entry name" value="Stonin"/>
    <property type="match status" value="1"/>
</dbReference>
<dbReference type="GO" id="GO:0005737">
    <property type="term" value="C:cytoplasm"/>
    <property type="evidence" value="ECO:0007669"/>
    <property type="project" value="UniProtKB-SubCell"/>
</dbReference>
<comment type="similarity">
    <text evidence="2 5">Belongs to the Stoned B family.</text>
</comment>
<dbReference type="InterPro" id="IPR012320">
    <property type="entry name" value="SHD_dom"/>
</dbReference>
<gene>
    <name evidence="8" type="ORF">XELAEV_18026111mg</name>
</gene>
<evidence type="ECO:0000313" key="9">
    <source>
        <dbReference type="Proteomes" id="UP000694892"/>
    </source>
</evidence>
<dbReference type="Proteomes" id="UP000694892">
    <property type="component" value="Chromosome 5L"/>
</dbReference>
<protein>
    <recommendedName>
        <fullName evidence="10">Stonin-1</fullName>
    </recommendedName>
</protein>
<name>A0A974CTF7_XENLA</name>
<evidence type="ECO:0000256" key="2">
    <source>
        <dbReference type="ARBA" id="ARBA00005579"/>
    </source>
</evidence>
<comment type="subcellular location">
    <subcellularLocation>
        <location evidence="1">Cytoplasm</location>
    </subcellularLocation>
</comment>
<keyword evidence="3" id="KW-0963">Cytoplasm</keyword>
<dbReference type="PROSITE" id="PS51070">
    <property type="entry name" value="SHD"/>
    <property type="match status" value="1"/>
</dbReference>
<evidence type="ECO:0000256" key="4">
    <source>
        <dbReference type="ARBA" id="ARBA00022583"/>
    </source>
</evidence>
<dbReference type="EMBL" id="CM004474">
    <property type="protein sequence ID" value="OCT79300.1"/>
    <property type="molecule type" value="Genomic_DNA"/>
</dbReference>
<dbReference type="SUPFAM" id="SSF49447">
    <property type="entry name" value="Second domain of Mu2 adaptin subunit (ap50) of ap2 adaptor"/>
    <property type="match status" value="1"/>
</dbReference>
<accession>A0A974CTF7</accession>
<dbReference type="InterPro" id="IPR036168">
    <property type="entry name" value="AP2_Mu_C_sf"/>
</dbReference>
<evidence type="ECO:0000256" key="5">
    <source>
        <dbReference type="PIRNR" id="PIRNR037099"/>
    </source>
</evidence>
<evidence type="ECO:0000256" key="1">
    <source>
        <dbReference type="ARBA" id="ARBA00004496"/>
    </source>
</evidence>
<dbReference type="Pfam" id="PF00928">
    <property type="entry name" value="Adap_comp_sub"/>
    <property type="match status" value="1"/>
</dbReference>
<dbReference type="PROSITE" id="PS51072">
    <property type="entry name" value="MHD"/>
    <property type="match status" value="1"/>
</dbReference>
<dbReference type="FunFam" id="2.60.40.1170:FF:000054">
    <property type="entry name" value="General transcription factor IIA, 1-like"/>
    <property type="match status" value="1"/>
</dbReference>
<dbReference type="OMA" id="NIMVHFP"/>
<reference evidence="9" key="1">
    <citation type="journal article" date="2016" name="Nature">
        <title>Genome evolution in the allotetraploid frog Xenopus laevis.</title>
        <authorList>
            <person name="Session A.M."/>
            <person name="Uno Y."/>
            <person name="Kwon T."/>
            <person name="Chapman J.A."/>
            <person name="Toyoda A."/>
            <person name="Takahashi S."/>
            <person name="Fukui A."/>
            <person name="Hikosaka A."/>
            <person name="Suzuki A."/>
            <person name="Kondo M."/>
            <person name="van Heeringen S.J."/>
            <person name="Quigley I."/>
            <person name="Heinz S."/>
            <person name="Ogino H."/>
            <person name="Ochi H."/>
            <person name="Hellsten U."/>
            <person name="Lyons J.B."/>
            <person name="Simakov O."/>
            <person name="Putnam N."/>
            <person name="Stites J."/>
            <person name="Kuroki Y."/>
            <person name="Tanaka T."/>
            <person name="Michiue T."/>
            <person name="Watanabe M."/>
            <person name="Bogdanovic O."/>
            <person name="Lister R."/>
            <person name="Georgiou G."/>
            <person name="Paranjpe S.S."/>
            <person name="van Kruijsbergen I."/>
            <person name="Shu S."/>
            <person name="Carlson J."/>
            <person name="Kinoshita T."/>
            <person name="Ohta Y."/>
            <person name="Mawaribuchi S."/>
            <person name="Jenkins J."/>
            <person name="Grimwood J."/>
            <person name="Schmutz J."/>
            <person name="Mitros T."/>
            <person name="Mozaffari S.V."/>
            <person name="Suzuki Y."/>
            <person name="Haramoto Y."/>
            <person name="Yamamoto T.S."/>
            <person name="Takagi C."/>
            <person name="Heald R."/>
            <person name="Miller K."/>
            <person name="Haudenschild C."/>
            <person name="Kitzman J."/>
            <person name="Nakayama T."/>
            <person name="Izutsu Y."/>
            <person name="Robert J."/>
            <person name="Fortriede J."/>
            <person name="Burns K."/>
            <person name="Lotay V."/>
            <person name="Karimi K."/>
            <person name="Yasuoka Y."/>
            <person name="Dichmann D.S."/>
            <person name="Flajnik M.F."/>
            <person name="Houston D.W."/>
            <person name="Shendure J."/>
            <person name="DuPasquier L."/>
            <person name="Vize P.D."/>
            <person name="Zorn A.M."/>
            <person name="Ito M."/>
            <person name="Marcotte E.M."/>
            <person name="Wallingford J.B."/>
            <person name="Ito Y."/>
            <person name="Asashima M."/>
            <person name="Ueno N."/>
            <person name="Matsuda Y."/>
            <person name="Veenstra G.J."/>
            <person name="Fujiyama A."/>
            <person name="Harland R.M."/>
            <person name="Taira M."/>
            <person name="Rokhsar D.S."/>
        </authorList>
    </citation>
    <scope>NUCLEOTIDE SEQUENCE [LARGE SCALE GENOMIC DNA]</scope>
    <source>
        <strain evidence="9">J</strain>
    </source>
</reference>
<dbReference type="GO" id="GO:0030100">
    <property type="term" value="P:regulation of endocytosis"/>
    <property type="evidence" value="ECO:0007669"/>
    <property type="project" value="UniProtKB-UniRule"/>
</dbReference>
<evidence type="ECO:0000313" key="8">
    <source>
        <dbReference type="EMBL" id="OCT79300.1"/>
    </source>
</evidence>
<evidence type="ECO:0008006" key="10">
    <source>
        <dbReference type="Google" id="ProtNLM"/>
    </source>
</evidence>
<proteinExistence type="inferred from homology"/>
<dbReference type="AlphaFoldDB" id="A0A974CTF7"/>
<evidence type="ECO:0000259" key="7">
    <source>
        <dbReference type="PROSITE" id="PS51072"/>
    </source>
</evidence>
<sequence length="814" mass="91984">MFSTKPENWVTFDDENLYQPAQKSLHFPQGNHYMPKANGLKLNLYNTSYDCSSGSNPTTPNTSPVIDFFMSPSPPRNTPLCRPNSDYSGTPSTPTSGSFILYPNSDVSRISYSTYTDSPIVSTNIPLLPNSVLPILPSPNKASTPKYPCHNYLATQSEPAHTECPQLRCAFSSPFWNNEAPTGVSAPDHERNFKETCDDHQKSLNQLSFSYVCEKLQHLKTEDPPDDPKHPTACLDTDSLSFIPHSLFRSERKDGWPFMLRIPEKKNMMSSRQWGPIYLKVLPGGILQMYYEKGLDKPFKEFQLGQLCRLSEPKVENFSVSDKIHTVKIEHVTYTEKRKYHPKLEVFHEAEVEQMLKLGTTNYLDLKDFITAVEEELMNLPPTAKQKKTYDEPEMIMELVDNFWGRINKDGKMMETSVICRLHCLCFVNNGTECFLTLNDDELQNVCRGYFDKVSDQRLIAITNYHFHKCVKAQEFHTSRVIKFIPVDACRLELMRFKTSFSGEELPFSVKTSAVVQGAYVELQAFLNMSPSFTDNLHVNSAKYCENIAIHFPVPATWMKALWTVSLQRQRSLKTKMNRRTCLGSTYETESEPVIQVTVGTAKYEKAYKAVVWRIDRLPDKNSQDQPHSLSCKLELGSDQEIPHDWNPYAEVRFVMAAASASGAEVKSVGIESDVQPHKRITHKACYNLQLDRGTGSTNRCGLDPTGFLVPSDRDLPDFRPDLDRGSPSGAPIHGPISCRLGLSAAFIGPCMATFKASLGAVLLVLGTLEDQARRSVELWVENIFAALDILGTMVDTPMYTYIYNPVMNERGSD</sequence>
<dbReference type="GO" id="GO:0006897">
    <property type="term" value="P:endocytosis"/>
    <property type="evidence" value="ECO:0007669"/>
    <property type="project" value="UniProtKB-KW"/>
</dbReference>
<organism evidence="8 9">
    <name type="scientific">Xenopus laevis</name>
    <name type="common">African clawed frog</name>
    <dbReference type="NCBI Taxonomy" id="8355"/>
    <lineage>
        <taxon>Eukaryota</taxon>
        <taxon>Metazoa</taxon>
        <taxon>Chordata</taxon>
        <taxon>Craniata</taxon>
        <taxon>Vertebrata</taxon>
        <taxon>Euteleostomi</taxon>
        <taxon>Amphibia</taxon>
        <taxon>Batrachia</taxon>
        <taxon>Anura</taxon>
        <taxon>Pipoidea</taxon>
        <taxon>Pipidae</taxon>
        <taxon>Xenopodinae</taxon>
        <taxon>Xenopus</taxon>
        <taxon>Xenopus</taxon>
    </lineage>
</organism>
<feature type="domain" description="MHD" evidence="7">
    <location>
        <begin position="392"/>
        <end position="697"/>
    </location>
</feature>